<keyword evidence="1" id="KW-1133">Transmembrane helix</keyword>
<dbReference type="InterPro" id="IPR030888">
    <property type="entry name" value="Put_ccm"/>
</dbReference>
<organism evidence="2 3">
    <name type="scientific">Candidatus Desulfovibrio intestinavium</name>
    <dbReference type="NCBI Taxonomy" id="2838534"/>
    <lineage>
        <taxon>Bacteria</taxon>
        <taxon>Pseudomonadati</taxon>
        <taxon>Thermodesulfobacteriota</taxon>
        <taxon>Desulfovibrionia</taxon>
        <taxon>Desulfovibrionales</taxon>
        <taxon>Desulfovibrionaceae</taxon>
        <taxon>Desulfovibrio</taxon>
    </lineage>
</organism>
<evidence type="ECO:0000256" key="1">
    <source>
        <dbReference type="SAM" id="Phobius"/>
    </source>
</evidence>
<keyword evidence="1" id="KW-0812">Transmembrane</keyword>
<reference evidence="2" key="1">
    <citation type="journal article" date="2021" name="PeerJ">
        <title>Extensive microbial diversity within the chicken gut microbiome revealed by metagenomics and culture.</title>
        <authorList>
            <person name="Gilroy R."/>
            <person name="Ravi A."/>
            <person name="Getino M."/>
            <person name="Pursley I."/>
            <person name="Horton D.L."/>
            <person name="Alikhan N.F."/>
            <person name="Baker D."/>
            <person name="Gharbi K."/>
            <person name="Hall N."/>
            <person name="Watson M."/>
            <person name="Adriaenssens E.M."/>
            <person name="Foster-Nyarko E."/>
            <person name="Jarju S."/>
            <person name="Secka A."/>
            <person name="Antonio M."/>
            <person name="Oren A."/>
            <person name="Chaudhuri R.R."/>
            <person name="La Ragione R."/>
            <person name="Hildebrand F."/>
            <person name="Pallen M.J."/>
        </authorList>
    </citation>
    <scope>NUCLEOTIDE SEQUENCE</scope>
    <source>
        <strain evidence="2">5032</strain>
    </source>
</reference>
<gene>
    <name evidence="2" type="ORF">H9784_05900</name>
</gene>
<dbReference type="NCBIfam" id="TIGR04391">
    <property type="entry name" value="CcmD_alt_fam"/>
    <property type="match status" value="1"/>
</dbReference>
<evidence type="ECO:0000313" key="2">
    <source>
        <dbReference type="EMBL" id="HJA79091.1"/>
    </source>
</evidence>
<proteinExistence type="predicted"/>
<sequence>MEHLYWLMAANMAVWCGLGAYLFFLGQRQRGLAQRLAQLESLRHDG</sequence>
<feature type="transmembrane region" description="Helical" evidence="1">
    <location>
        <begin position="6"/>
        <end position="25"/>
    </location>
</feature>
<protein>
    <submittedName>
        <fullName evidence="2">CcmD family protein</fullName>
    </submittedName>
</protein>
<accession>A0A9D2HLS9</accession>
<keyword evidence="1" id="KW-0472">Membrane</keyword>
<name>A0A9D2HLS9_9BACT</name>
<comment type="caution">
    <text evidence="2">The sequence shown here is derived from an EMBL/GenBank/DDBJ whole genome shotgun (WGS) entry which is preliminary data.</text>
</comment>
<evidence type="ECO:0000313" key="3">
    <source>
        <dbReference type="Proteomes" id="UP000823821"/>
    </source>
</evidence>
<dbReference type="AlphaFoldDB" id="A0A9D2HLS9"/>
<dbReference type="EMBL" id="DWZD01000039">
    <property type="protein sequence ID" value="HJA79091.1"/>
    <property type="molecule type" value="Genomic_DNA"/>
</dbReference>
<reference evidence="2" key="2">
    <citation type="submission" date="2021-04" db="EMBL/GenBank/DDBJ databases">
        <authorList>
            <person name="Gilroy R."/>
        </authorList>
    </citation>
    <scope>NUCLEOTIDE SEQUENCE</scope>
    <source>
        <strain evidence="2">5032</strain>
    </source>
</reference>
<dbReference type="Proteomes" id="UP000823821">
    <property type="component" value="Unassembled WGS sequence"/>
</dbReference>